<accession>X0WHZ3</accession>
<gene>
    <name evidence="1" type="ORF">S01H1_41255</name>
</gene>
<reference evidence="1" key="1">
    <citation type="journal article" date="2014" name="Front. Microbiol.">
        <title>High frequency of phylogenetically diverse reductive dehalogenase-homologous genes in deep subseafloor sedimentary metagenomes.</title>
        <authorList>
            <person name="Kawai M."/>
            <person name="Futagami T."/>
            <person name="Toyoda A."/>
            <person name="Takaki Y."/>
            <person name="Nishi S."/>
            <person name="Hori S."/>
            <person name="Arai W."/>
            <person name="Tsubouchi T."/>
            <person name="Morono Y."/>
            <person name="Uchiyama I."/>
            <person name="Ito T."/>
            <person name="Fujiyama A."/>
            <person name="Inagaki F."/>
            <person name="Takami H."/>
        </authorList>
    </citation>
    <scope>NUCLEOTIDE SEQUENCE</scope>
    <source>
        <strain evidence="1">Expedition CK06-06</strain>
    </source>
</reference>
<organism evidence="1">
    <name type="scientific">marine sediment metagenome</name>
    <dbReference type="NCBI Taxonomy" id="412755"/>
    <lineage>
        <taxon>unclassified sequences</taxon>
        <taxon>metagenomes</taxon>
        <taxon>ecological metagenomes</taxon>
    </lineage>
</organism>
<proteinExistence type="predicted"/>
<dbReference type="EMBL" id="BARS01026159">
    <property type="protein sequence ID" value="GAG12316.1"/>
    <property type="molecule type" value="Genomic_DNA"/>
</dbReference>
<sequence length="52" mass="6038">MDYPNGIQEKPTPVEVLDENLKKSKGVFSTVIRELIKTYKVPEFGGFVYRFE</sequence>
<comment type="caution">
    <text evidence="1">The sequence shown here is derived from an EMBL/GenBank/DDBJ whole genome shotgun (WGS) entry which is preliminary data.</text>
</comment>
<evidence type="ECO:0000313" key="1">
    <source>
        <dbReference type="EMBL" id="GAG12316.1"/>
    </source>
</evidence>
<name>X0WHZ3_9ZZZZ</name>
<dbReference type="AlphaFoldDB" id="X0WHZ3"/>
<protein>
    <submittedName>
        <fullName evidence="1">Uncharacterized protein</fullName>
    </submittedName>
</protein>